<keyword evidence="3" id="KW-1185">Reference proteome</keyword>
<protein>
    <submittedName>
        <fullName evidence="2">Uncharacterized protein</fullName>
    </submittedName>
</protein>
<dbReference type="STRING" id="159292.SAMN05192546_1206"/>
<sequence>MAKGFVKLHRDIQEHWLWGKDTFSKGQAFMDMVMLASHEEVTFPHGNQLITLQRGQFLSSIEKLAKKWGWGEKKARNFFNLLIRDGMLSKDSTKRFTVFTILNYEKWQGEGSKESRTEAELKPGRRSPKSRTETLDSVSLKGNKAGQKPDKGDFESSKKADIQEMKKKEIKKKGKEETEAESKKIPYQRVVELFHSACPSFPRIIKLTDARKKTIAARWKEYDQGIKPFFQLFNAAESSDFLKGKNERKWRANFDWLMKSDNMAKALEGNYGNKKGGEGNERYSGECDQYKSLGIDLDQLEV</sequence>
<dbReference type="RefSeq" id="WP_093315670.1">
    <property type="nucleotide sequence ID" value="NZ_FNPV01000020.1"/>
</dbReference>
<evidence type="ECO:0000313" key="3">
    <source>
        <dbReference type="Proteomes" id="UP000199230"/>
    </source>
</evidence>
<organism evidence="2 3">
    <name type="scientific">Tindallia californiensis</name>
    <dbReference type="NCBI Taxonomy" id="159292"/>
    <lineage>
        <taxon>Bacteria</taxon>
        <taxon>Bacillati</taxon>
        <taxon>Bacillota</taxon>
        <taxon>Clostridia</taxon>
        <taxon>Peptostreptococcales</taxon>
        <taxon>Tindalliaceae</taxon>
        <taxon>Tindallia</taxon>
    </lineage>
</organism>
<reference evidence="2 3" key="1">
    <citation type="submission" date="2016-10" db="EMBL/GenBank/DDBJ databases">
        <authorList>
            <person name="de Groot N.N."/>
        </authorList>
    </citation>
    <scope>NUCLEOTIDE SEQUENCE [LARGE SCALE GENOMIC DNA]</scope>
    <source>
        <strain evidence="2 3">APO</strain>
    </source>
</reference>
<dbReference type="OrthoDB" id="9788567at2"/>
<proteinExistence type="predicted"/>
<evidence type="ECO:0000256" key="1">
    <source>
        <dbReference type="SAM" id="MobiDB-lite"/>
    </source>
</evidence>
<dbReference type="AlphaFoldDB" id="A0A1H3RFA8"/>
<name>A0A1H3RFA8_9FIRM</name>
<feature type="compositionally biased region" description="Basic and acidic residues" evidence="1">
    <location>
        <begin position="112"/>
        <end position="123"/>
    </location>
</feature>
<dbReference type="EMBL" id="FNPV01000020">
    <property type="protein sequence ID" value="SDZ24253.1"/>
    <property type="molecule type" value="Genomic_DNA"/>
</dbReference>
<gene>
    <name evidence="2" type="ORF">SAMN05192546_1206</name>
</gene>
<evidence type="ECO:0000313" key="2">
    <source>
        <dbReference type="EMBL" id="SDZ24253.1"/>
    </source>
</evidence>
<dbReference type="Proteomes" id="UP000199230">
    <property type="component" value="Unassembled WGS sequence"/>
</dbReference>
<feature type="compositionally biased region" description="Basic and acidic residues" evidence="1">
    <location>
        <begin position="147"/>
        <end position="167"/>
    </location>
</feature>
<accession>A0A1H3RFA8</accession>
<feature type="region of interest" description="Disordered" evidence="1">
    <location>
        <begin position="112"/>
        <end position="182"/>
    </location>
</feature>